<dbReference type="AlphaFoldDB" id="A0A2I2GGT9"/>
<feature type="non-terminal residue" evidence="1">
    <location>
        <position position="1"/>
    </location>
</feature>
<reference evidence="1 2" key="1">
    <citation type="submission" date="2016-12" db="EMBL/GenBank/DDBJ databases">
        <title>The genomes of Aspergillus section Nigri reveals drivers in fungal speciation.</title>
        <authorList>
            <consortium name="DOE Joint Genome Institute"/>
            <person name="Vesth T.C."/>
            <person name="Nybo J."/>
            <person name="Theobald S."/>
            <person name="Brandl J."/>
            <person name="Frisvad J.C."/>
            <person name="Nielsen K.F."/>
            <person name="Lyhne E.K."/>
            <person name="Kogle M.E."/>
            <person name="Kuo A."/>
            <person name="Riley R."/>
            <person name="Clum A."/>
            <person name="Nolan M."/>
            <person name="Lipzen A."/>
            <person name="Salamov A."/>
            <person name="Henrissat B."/>
            <person name="Wiebenga A."/>
            <person name="De Vries R.P."/>
            <person name="Grigoriev I.V."/>
            <person name="Mortensen U.H."/>
            <person name="Andersen M.R."/>
            <person name="Baker S.E."/>
        </authorList>
    </citation>
    <scope>NUCLEOTIDE SEQUENCE [LARGE SCALE GENOMIC DNA]</scope>
    <source>
        <strain evidence="1 2">IBT 23096</strain>
    </source>
</reference>
<sequence length="171" mass="19263">SRALTEAGVPNVLWAEPMMNCYTIPTSVFGTDFIVPDHLLSQAKAALLEQGFTICNRGDDCHLNRQDAYTIIPADHVHCPLDAIREMTGMDDPDNTSVVKLHKKSDYLWTFPDIPIGPATAGDRYYMAADDPLLPQDTMEKIGRFEPGLFPVKILRPTKFFEVLYLLYSRD</sequence>
<gene>
    <name evidence="1" type="ORF">P170DRAFT_326977</name>
</gene>
<protein>
    <submittedName>
        <fullName evidence="1">Uncharacterized protein</fullName>
    </submittedName>
</protein>
<feature type="non-terminal residue" evidence="1">
    <location>
        <position position="171"/>
    </location>
</feature>
<dbReference type="EMBL" id="MSFO01000002">
    <property type="protein sequence ID" value="PLB52094.1"/>
    <property type="molecule type" value="Genomic_DNA"/>
</dbReference>
<accession>A0A2I2GGT9</accession>
<keyword evidence="2" id="KW-1185">Reference proteome</keyword>
<organism evidence="1 2">
    <name type="scientific">Aspergillus steynii IBT 23096</name>
    <dbReference type="NCBI Taxonomy" id="1392250"/>
    <lineage>
        <taxon>Eukaryota</taxon>
        <taxon>Fungi</taxon>
        <taxon>Dikarya</taxon>
        <taxon>Ascomycota</taxon>
        <taxon>Pezizomycotina</taxon>
        <taxon>Eurotiomycetes</taxon>
        <taxon>Eurotiomycetidae</taxon>
        <taxon>Eurotiales</taxon>
        <taxon>Aspergillaceae</taxon>
        <taxon>Aspergillus</taxon>
        <taxon>Aspergillus subgen. Circumdati</taxon>
    </lineage>
</organism>
<evidence type="ECO:0000313" key="2">
    <source>
        <dbReference type="Proteomes" id="UP000234275"/>
    </source>
</evidence>
<comment type="caution">
    <text evidence="1">The sequence shown here is derived from an EMBL/GenBank/DDBJ whole genome shotgun (WGS) entry which is preliminary data.</text>
</comment>
<name>A0A2I2GGT9_9EURO</name>
<dbReference type="VEuPathDB" id="FungiDB:P170DRAFT_326977"/>
<dbReference type="Proteomes" id="UP000234275">
    <property type="component" value="Unassembled WGS sequence"/>
</dbReference>
<proteinExistence type="predicted"/>
<dbReference type="RefSeq" id="XP_024707396.1">
    <property type="nucleotide sequence ID" value="XM_024843347.1"/>
</dbReference>
<dbReference type="GeneID" id="36551047"/>
<evidence type="ECO:0000313" key="1">
    <source>
        <dbReference type="EMBL" id="PLB52094.1"/>
    </source>
</evidence>
<dbReference type="OrthoDB" id="4499271at2759"/>